<keyword evidence="2" id="KW-1185">Reference proteome</keyword>
<proteinExistence type="predicted"/>
<gene>
    <name evidence="1" type="ORF">KC19_11G076000</name>
</gene>
<name>A0A8T0GBI9_CERPU</name>
<dbReference type="EMBL" id="CM026432">
    <property type="protein sequence ID" value="KAG0556736.1"/>
    <property type="molecule type" value="Genomic_DNA"/>
</dbReference>
<reference evidence="1 2" key="1">
    <citation type="submission" date="2020-06" db="EMBL/GenBank/DDBJ databases">
        <title>WGS assembly of Ceratodon purpureus strain R40.</title>
        <authorList>
            <person name="Carey S.B."/>
            <person name="Jenkins J."/>
            <person name="Shu S."/>
            <person name="Lovell J.T."/>
            <person name="Sreedasyam A."/>
            <person name="Maumus F."/>
            <person name="Tiley G.P."/>
            <person name="Fernandez-Pozo N."/>
            <person name="Barry K."/>
            <person name="Chen C."/>
            <person name="Wang M."/>
            <person name="Lipzen A."/>
            <person name="Daum C."/>
            <person name="Saski C.A."/>
            <person name="Payton A.C."/>
            <person name="Mcbreen J.C."/>
            <person name="Conrad R.E."/>
            <person name="Kollar L.M."/>
            <person name="Olsson S."/>
            <person name="Huttunen S."/>
            <person name="Landis J.B."/>
            <person name="Wickett N.J."/>
            <person name="Johnson M.G."/>
            <person name="Rensing S.A."/>
            <person name="Grimwood J."/>
            <person name="Schmutz J."/>
            <person name="Mcdaniel S.F."/>
        </authorList>
    </citation>
    <scope>NUCLEOTIDE SEQUENCE [LARGE SCALE GENOMIC DNA]</scope>
    <source>
        <strain evidence="1 2">R40</strain>
    </source>
</reference>
<dbReference type="Proteomes" id="UP000822688">
    <property type="component" value="Chromosome 11"/>
</dbReference>
<evidence type="ECO:0000313" key="2">
    <source>
        <dbReference type="Proteomes" id="UP000822688"/>
    </source>
</evidence>
<protein>
    <submittedName>
        <fullName evidence="1">Uncharacterized protein</fullName>
    </submittedName>
</protein>
<accession>A0A8T0GBI9</accession>
<comment type="caution">
    <text evidence="1">The sequence shown here is derived from an EMBL/GenBank/DDBJ whole genome shotgun (WGS) entry which is preliminary data.</text>
</comment>
<sequence length="62" mass="7627">MLLQDTIQSCRVIYCWLPQQYSELHLVMWRQLVKHCRLTWPSIWQCKSISREYSSCRHLLKC</sequence>
<organism evidence="1 2">
    <name type="scientific">Ceratodon purpureus</name>
    <name type="common">Fire moss</name>
    <name type="synonym">Dicranum purpureum</name>
    <dbReference type="NCBI Taxonomy" id="3225"/>
    <lineage>
        <taxon>Eukaryota</taxon>
        <taxon>Viridiplantae</taxon>
        <taxon>Streptophyta</taxon>
        <taxon>Embryophyta</taxon>
        <taxon>Bryophyta</taxon>
        <taxon>Bryophytina</taxon>
        <taxon>Bryopsida</taxon>
        <taxon>Dicranidae</taxon>
        <taxon>Pseudoditrichales</taxon>
        <taxon>Ditrichaceae</taxon>
        <taxon>Ceratodon</taxon>
    </lineage>
</organism>
<dbReference type="AlphaFoldDB" id="A0A8T0GBI9"/>
<evidence type="ECO:0000313" key="1">
    <source>
        <dbReference type="EMBL" id="KAG0556736.1"/>
    </source>
</evidence>